<keyword evidence="10" id="KW-0325">Glycoprotein</keyword>
<accession>A0A8C8S0A1</accession>
<keyword evidence="6" id="KW-0735">Signal-anchor</keyword>
<evidence type="ECO:0000256" key="6">
    <source>
        <dbReference type="ARBA" id="ARBA00022968"/>
    </source>
</evidence>
<dbReference type="GO" id="GO:0009311">
    <property type="term" value="P:oligosaccharide metabolic process"/>
    <property type="evidence" value="ECO:0007669"/>
    <property type="project" value="TreeGrafter"/>
</dbReference>
<dbReference type="GO" id="GO:0006491">
    <property type="term" value="P:N-glycan processing"/>
    <property type="evidence" value="ECO:0007669"/>
    <property type="project" value="TreeGrafter"/>
</dbReference>
<organism evidence="11 12">
    <name type="scientific">Pelusios castaneus</name>
    <name type="common">West African mud turtle</name>
    <dbReference type="NCBI Taxonomy" id="367368"/>
    <lineage>
        <taxon>Eukaryota</taxon>
        <taxon>Metazoa</taxon>
        <taxon>Chordata</taxon>
        <taxon>Craniata</taxon>
        <taxon>Vertebrata</taxon>
        <taxon>Euteleostomi</taxon>
        <taxon>Archelosauria</taxon>
        <taxon>Testudinata</taxon>
        <taxon>Testudines</taxon>
        <taxon>Pleurodira</taxon>
        <taxon>Pelomedusidae</taxon>
        <taxon>Pelusios</taxon>
    </lineage>
</organism>
<dbReference type="InterPro" id="IPR001675">
    <property type="entry name" value="Glyco_trans_29"/>
</dbReference>
<name>A0A8C8S0A1_9SAUR</name>
<dbReference type="Proteomes" id="UP000694393">
    <property type="component" value="Unplaced"/>
</dbReference>
<dbReference type="Gene3D" id="3.90.1480.20">
    <property type="entry name" value="Glycosyl transferase family 29"/>
    <property type="match status" value="1"/>
</dbReference>
<keyword evidence="4" id="KW-0808">Transferase</keyword>
<sequence length="385" mass="43328">MFYRQSWTLALCTSITLSFTLSVLWKRQSPKSQTKAAPVASNGVRPDPIFPCWSMAQKSSHMPIAPVLDAEQCWELGQNLKTGPVPERLVKRWILRQLKLMQNCSWTHNASALDQYRAQLGLCCNASARLLLTQENTPLGSELVYDGQPTKKLKVQEDLWKILPQGSPFQGPLYEYCAVVGNGGILRNSSCGPEIDRAQFVIRFNLPPMGFLEDVGTKSSIITLNPSVLQSRFSGLNHHRRPFAEAVGAYGASLLLIPAFSFPGHKERAFQVLYTLEDFGSPARTRFMNPKYLGALDGHWRRHGFRTRRLSSGFMLVSAALELCQHLTLYGFWPFSQAPDGRPLSHHYYDNQGPKPGYHTMPAEFTHYLAMHLHGALRLHLGCCR</sequence>
<reference evidence="11" key="1">
    <citation type="submission" date="2025-08" db="UniProtKB">
        <authorList>
            <consortium name="Ensembl"/>
        </authorList>
    </citation>
    <scope>IDENTIFICATION</scope>
</reference>
<dbReference type="PANTHER" id="PTHR11987:SF29">
    <property type="entry name" value="ALPHA-2,8-SIALYLTRANSFERASE 8F"/>
    <property type="match status" value="1"/>
</dbReference>
<keyword evidence="7" id="KW-1133">Transmembrane helix</keyword>
<dbReference type="PANTHER" id="PTHR11987">
    <property type="entry name" value="ALPHA-2,8-SIALYLTRANSFERASE"/>
    <property type="match status" value="1"/>
</dbReference>
<evidence type="ECO:0000256" key="5">
    <source>
        <dbReference type="ARBA" id="ARBA00022692"/>
    </source>
</evidence>
<comment type="subcellular location">
    <subcellularLocation>
        <location evidence="1">Golgi apparatus membrane</location>
        <topology evidence="1">Single-pass type II membrane protein</topology>
    </subcellularLocation>
</comment>
<evidence type="ECO:0000256" key="1">
    <source>
        <dbReference type="ARBA" id="ARBA00004323"/>
    </source>
</evidence>
<evidence type="ECO:0000256" key="9">
    <source>
        <dbReference type="ARBA" id="ARBA00023136"/>
    </source>
</evidence>
<reference evidence="11" key="2">
    <citation type="submission" date="2025-09" db="UniProtKB">
        <authorList>
            <consortium name="Ensembl"/>
        </authorList>
    </citation>
    <scope>IDENTIFICATION</scope>
</reference>
<keyword evidence="5" id="KW-0812">Transmembrane</keyword>
<keyword evidence="12" id="KW-1185">Reference proteome</keyword>
<dbReference type="Ensembl" id="ENSPCET00000013811.1">
    <property type="protein sequence ID" value="ENSPCEP00000013325.1"/>
    <property type="gene ID" value="ENSPCEG00000010604.1"/>
</dbReference>
<keyword evidence="8" id="KW-0333">Golgi apparatus</keyword>
<keyword evidence="3" id="KW-0328">Glycosyltransferase</keyword>
<evidence type="ECO:0000313" key="11">
    <source>
        <dbReference type="Ensembl" id="ENSPCEP00000013325.1"/>
    </source>
</evidence>
<dbReference type="AlphaFoldDB" id="A0A8C8S0A1"/>
<proteinExistence type="inferred from homology"/>
<evidence type="ECO:0000313" key="12">
    <source>
        <dbReference type="Proteomes" id="UP000694393"/>
    </source>
</evidence>
<dbReference type="GO" id="GO:0003828">
    <property type="term" value="F:alpha-N-acetylneuraminate alpha-2,8-sialyltransferase activity"/>
    <property type="evidence" value="ECO:0007669"/>
    <property type="project" value="TreeGrafter"/>
</dbReference>
<evidence type="ECO:0000256" key="10">
    <source>
        <dbReference type="ARBA" id="ARBA00023180"/>
    </source>
</evidence>
<evidence type="ECO:0000256" key="8">
    <source>
        <dbReference type="ARBA" id="ARBA00023034"/>
    </source>
</evidence>
<dbReference type="Pfam" id="PF00777">
    <property type="entry name" value="Glyco_transf_29"/>
    <property type="match status" value="1"/>
</dbReference>
<dbReference type="InterPro" id="IPR050943">
    <property type="entry name" value="Glycosyltr_29_Sialyltrsf"/>
</dbReference>
<evidence type="ECO:0000256" key="2">
    <source>
        <dbReference type="ARBA" id="ARBA00006003"/>
    </source>
</evidence>
<keyword evidence="9" id="KW-0472">Membrane</keyword>
<comment type="similarity">
    <text evidence="2">Belongs to the glycosyltransferase 29 family.</text>
</comment>
<evidence type="ECO:0000256" key="3">
    <source>
        <dbReference type="ARBA" id="ARBA00022676"/>
    </source>
</evidence>
<protein>
    <submittedName>
        <fullName evidence="11">Uncharacterized protein</fullName>
    </submittedName>
</protein>
<dbReference type="InterPro" id="IPR038578">
    <property type="entry name" value="GT29-like_sf"/>
</dbReference>
<dbReference type="GO" id="GO:0000139">
    <property type="term" value="C:Golgi membrane"/>
    <property type="evidence" value="ECO:0007669"/>
    <property type="project" value="UniProtKB-SubCell"/>
</dbReference>
<evidence type="ECO:0000256" key="4">
    <source>
        <dbReference type="ARBA" id="ARBA00022679"/>
    </source>
</evidence>
<evidence type="ECO:0000256" key="7">
    <source>
        <dbReference type="ARBA" id="ARBA00022989"/>
    </source>
</evidence>